<evidence type="ECO:0000313" key="2">
    <source>
        <dbReference type="EMBL" id="MRW87141.1"/>
    </source>
</evidence>
<feature type="chain" id="PRO_5032842300" evidence="1">
    <location>
        <begin position="22"/>
        <end position="570"/>
    </location>
</feature>
<sequence>MKKNLSGVWTVAAGAALMVLAACGGDTADSAPQQRQTMAAAAAAATTAAVTRSPWPVWSGLDFPYNEPPLAAAPAVTFGVSQLTQSATQTIFSGSHTLPAGSVQNYRIGVFLHNDVFYFQADAVVSIAANGTFTVTLPRSVGAADRAVLALYPSTYNPLSASNCNATAATCNGVITTTTKLSLPVTPSALTAYTAAYFPAATSSANAQIAGLQSMMNTPLISGGPYGDGRLIRSFRDMDSAFLYDQALAVIAFSQAGDQAHADLIINAMAKLQGASGAWVFSYLTDGEDGNPGVDMRIAGSNAWFGMALNAYQKAFASTKYLAMSTRLHNYLVGELVNVTINGVSRKGLRFAPTNYVAGRSGIFALEHQLDAYASMHQYYALNGGSQYLTAANNLRSMSESLWNGTRFLGGFDANTQTLNTSERYLDNYSWSLLALGNTGSSGQNFAAALPAMCDYFNVAGKLDYPSRKVTGVVGFYDVIYDNVPSSAPFVWSEGSLGAVMAMRQGAASMTCAGNTAGDILESMNYMVDKLHNMPYATQNSNADFTSSGSVAGTAWLYYANQGKNPYAHY</sequence>
<dbReference type="RefSeq" id="WP_154360393.1">
    <property type="nucleotide sequence ID" value="NZ_WKJL01000023.1"/>
</dbReference>
<dbReference type="AlphaFoldDB" id="A0A844D882"/>
<protein>
    <submittedName>
        <fullName evidence="2">Uncharacterized protein</fullName>
    </submittedName>
</protein>
<dbReference type="EMBL" id="WKJL01000023">
    <property type="protein sequence ID" value="MRW87141.1"/>
    <property type="molecule type" value="Genomic_DNA"/>
</dbReference>
<accession>A0A844D882</accession>
<reference evidence="2 3" key="1">
    <citation type="submission" date="2019-11" db="EMBL/GenBank/DDBJ databases">
        <title>Novel species isolated from a subtropical stream in China.</title>
        <authorList>
            <person name="Lu H."/>
        </authorList>
    </citation>
    <scope>NUCLEOTIDE SEQUENCE [LARGE SCALE GENOMIC DNA]</scope>
    <source>
        <strain evidence="2 3">FT26W</strain>
    </source>
</reference>
<evidence type="ECO:0000313" key="3">
    <source>
        <dbReference type="Proteomes" id="UP000439986"/>
    </source>
</evidence>
<gene>
    <name evidence="2" type="ORF">GJ698_24025</name>
</gene>
<evidence type="ECO:0000256" key="1">
    <source>
        <dbReference type="SAM" id="SignalP"/>
    </source>
</evidence>
<keyword evidence="1" id="KW-0732">Signal</keyword>
<name>A0A844D882_9BURK</name>
<feature type="signal peptide" evidence="1">
    <location>
        <begin position="1"/>
        <end position="21"/>
    </location>
</feature>
<proteinExistence type="predicted"/>
<organism evidence="2 3">
    <name type="scientific">Duganella aquatilis</name>
    <dbReference type="NCBI Taxonomy" id="2666082"/>
    <lineage>
        <taxon>Bacteria</taxon>
        <taxon>Pseudomonadati</taxon>
        <taxon>Pseudomonadota</taxon>
        <taxon>Betaproteobacteria</taxon>
        <taxon>Burkholderiales</taxon>
        <taxon>Oxalobacteraceae</taxon>
        <taxon>Telluria group</taxon>
        <taxon>Duganella</taxon>
    </lineage>
</organism>
<dbReference type="PROSITE" id="PS51257">
    <property type="entry name" value="PROKAR_LIPOPROTEIN"/>
    <property type="match status" value="1"/>
</dbReference>
<dbReference type="Proteomes" id="UP000439986">
    <property type="component" value="Unassembled WGS sequence"/>
</dbReference>
<comment type="caution">
    <text evidence="2">The sequence shown here is derived from an EMBL/GenBank/DDBJ whole genome shotgun (WGS) entry which is preliminary data.</text>
</comment>
<keyword evidence="3" id="KW-1185">Reference proteome</keyword>